<accession>A0A3N2Q518</accession>
<dbReference type="RefSeq" id="XP_028469602.1">
    <property type="nucleotide sequence ID" value="XM_028613064.1"/>
</dbReference>
<sequence length="159" mass="18588">MMDSLDHLNHWVAGSPDAHEYGHDRSKLILKWGKGVEGCMVKWDDMMGGMMGKAVDYRVDERDQYRMKALADSSDLWWEHHRPRAAQAPRILREQHQMEWHLCISACRFRGLVLLLLLHLEGMNTRHAAWLVGWVDVQKGKKEKEKRRGKKRRASICSS</sequence>
<proteinExistence type="predicted"/>
<evidence type="ECO:0000313" key="1">
    <source>
        <dbReference type="EMBL" id="ROT41796.1"/>
    </source>
</evidence>
<name>A0A3N2Q518_SODAK</name>
<dbReference type="Proteomes" id="UP000272025">
    <property type="component" value="Unassembled WGS sequence"/>
</dbReference>
<protein>
    <submittedName>
        <fullName evidence="1">Uncharacterized protein</fullName>
    </submittedName>
</protein>
<dbReference type="AlphaFoldDB" id="A0A3N2Q518"/>
<dbReference type="EMBL" id="ML119051">
    <property type="protein sequence ID" value="ROT41796.1"/>
    <property type="molecule type" value="Genomic_DNA"/>
</dbReference>
<gene>
    <name evidence="1" type="ORF">SODALDRAFT_342</name>
</gene>
<evidence type="ECO:0000313" key="2">
    <source>
        <dbReference type="Proteomes" id="UP000272025"/>
    </source>
</evidence>
<keyword evidence="2" id="KW-1185">Reference proteome</keyword>
<dbReference type="GeneID" id="39581542"/>
<reference evidence="1 2" key="1">
    <citation type="journal article" date="2018" name="Mol. Ecol.">
        <title>The obligate alkalophilic soda-lake fungus Sodiomyces alkalinus has shifted to a protein diet.</title>
        <authorList>
            <person name="Grum-Grzhimaylo A.A."/>
            <person name="Falkoski D.L."/>
            <person name="van den Heuvel J."/>
            <person name="Valero-Jimenez C.A."/>
            <person name="Min B."/>
            <person name="Choi I.G."/>
            <person name="Lipzen A."/>
            <person name="Daum C.G."/>
            <person name="Aanen D.K."/>
            <person name="Tsang A."/>
            <person name="Henrissat B."/>
            <person name="Bilanenko E.N."/>
            <person name="de Vries R.P."/>
            <person name="van Kan J.A.L."/>
            <person name="Grigoriev I.V."/>
            <person name="Debets A.J.M."/>
        </authorList>
    </citation>
    <scope>NUCLEOTIDE SEQUENCE [LARGE SCALE GENOMIC DNA]</scope>
    <source>
        <strain evidence="1 2">F11</strain>
    </source>
</reference>
<organism evidence="1 2">
    <name type="scientific">Sodiomyces alkalinus (strain CBS 110278 / VKM F-3762 / F11)</name>
    <name type="common">Alkaliphilic filamentous fungus</name>
    <dbReference type="NCBI Taxonomy" id="1314773"/>
    <lineage>
        <taxon>Eukaryota</taxon>
        <taxon>Fungi</taxon>
        <taxon>Dikarya</taxon>
        <taxon>Ascomycota</taxon>
        <taxon>Pezizomycotina</taxon>
        <taxon>Sordariomycetes</taxon>
        <taxon>Hypocreomycetidae</taxon>
        <taxon>Glomerellales</taxon>
        <taxon>Plectosphaerellaceae</taxon>
        <taxon>Sodiomyces</taxon>
    </lineage>
</organism>